<gene>
    <name evidence="1" type="ORF">UFOVP1101_5</name>
    <name evidence="2" type="ORF">UFOVP1362_21</name>
</gene>
<accession>A0A6J5QSH4</accession>
<protein>
    <submittedName>
        <fullName evidence="1">Uncharacterized protein</fullName>
    </submittedName>
</protein>
<organism evidence="1">
    <name type="scientific">uncultured Caudovirales phage</name>
    <dbReference type="NCBI Taxonomy" id="2100421"/>
    <lineage>
        <taxon>Viruses</taxon>
        <taxon>Duplodnaviria</taxon>
        <taxon>Heunggongvirae</taxon>
        <taxon>Uroviricota</taxon>
        <taxon>Caudoviricetes</taxon>
        <taxon>Peduoviridae</taxon>
        <taxon>Maltschvirus</taxon>
        <taxon>Maltschvirus maltsch</taxon>
    </lineage>
</organism>
<evidence type="ECO:0000313" key="2">
    <source>
        <dbReference type="EMBL" id="CAB4201951.1"/>
    </source>
</evidence>
<dbReference type="EMBL" id="LR797311">
    <property type="protein sequence ID" value="CAB4201951.1"/>
    <property type="molecule type" value="Genomic_DNA"/>
</dbReference>
<proteinExistence type="predicted"/>
<sequence length="63" mass="6896">MDARPAKHFARPPYRAEAVGGRLGWWGVMNVDGVNCLTFESTPGAVVTGETEAKYIAKVWNES</sequence>
<dbReference type="EMBL" id="LR797059">
    <property type="protein sequence ID" value="CAB4183745.1"/>
    <property type="molecule type" value="Genomic_DNA"/>
</dbReference>
<reference evidence="1" key="1">
    <citation type="submission" date="2020-05" db="EMBL/GenBank/DDBJ databases">
        <authorList>
            <person name="Chiriac C."/>
            <person name="Salcher M."/>
            <person name="Ghai R."/>
            <person name="Kavagutti S V."/>
        </authorList>
    </citation>
    <scope>NUCLEOTIDE SEQUENCE</scope>
</reference>
<name>A0A6J5QSH4_9CAUD</name>
<evidence type="ECO:0000313" key="1">
    <source>
        <dbReference type="EMBL" id="CAB4183745.1"/>
    </source>
</evidence>